<organism evidence="1 2">
    <name type="scientific">Boeremia exigua</name>
    <dbReference type="NCBI Taxonomy" id="749465"/>
    <lineage>
        <taxon>Eukaryota</taxon>
        <taxon>Fungi</taxon>
        <taxon>Dikarya</taxon>
        <taxon>Ascomycota</taxon>
        <taxon>Pezizomycotina</taxon>
        <taxon>Dothideomycetes</taxon>
        <taxon>Pleosporomycetidae</taxon>
        <taxon>Pleosporales</taxon>
        <taxon>Pleosporineae</taxon>
        <taxon>Didymellaceae</taxon>
        <taxon>Boeremia</taxon>
    </lineage>
</organism>
<sequence>MRFSTTLLSEFLALNAMPIAAESGYYSTCHDFKLQWDHQMYKYALTATCREPSGIYNVHDTLWLENCFENAWGHLLPKAGYASDLLMRRHLFLINATATLVPRAGA</sequence>
<dbReference type="Proteomes" id="UP001153331">
    <property type="component" value="Unassembled WGS sequence"/>
</dbReference>
<proteinExistence type="predicted"/>
<name>A0ACC2HTN0_9PLEO</name>
<dbReference type="EMBL" id="JAPHNI010001261">
    <property type="protein sequence ID" value="KAJ8106133.1"/>
    <property type="molecule type" value="Genomic_DNA"/>
</dbReference>
<evidence type="ECO:0000313" key="1">
    <source>
        <dbReference type="EMBL" id="KAJ8106133.1"/>
    </source>
</evidence>
<evidence type="ECO:0000313" key="2">
    <source>
        <dbReference type="Proteomes" id="UP001153331"/>
    </source>
</evidence>
<accession>A0ACC2HTN0</accession>
<keyword evidence="2" id="KW-1185">Reference proteome</keyword>
<reference evidence="1" key="1">
    <citation type="submission" date="2022-11" db="EMBL/GenBank/DDBJ databases">
        <title>Genome Sequence of Boeremia exigua.</title>
        <authorList>
            <person name="Buettner E."/>
        </authorList>
    </citation>
    <scope>NUCLEOTIDE SEQUENCE</scope>
    <source>
        <strain evidence="1">CU02</strain>
    </source>
</reference>
<comment type="caution">
    <text evidence="1">The sequence shown here is derived from an EMBL/GenBank/DDBJ whole genome shotgun (WGS) entry which is preliminary data.</text>
</comment>
<gene>
    <name evidence="1" type="ORF">OPT61_g9742</name>
</gene>
<protein>
    <submittedName>
        <fullName evidence="1">Uncharacterized protein</fullName>
    </submittedName>
</protein>